<dbReference type="InterPro" id="IPR023198">
    <property type="entry name" value="PGP-like_dom2"/>
</dbReference>
<dbReference type="Gene3D" id="1.10.150.240">
    <property type="entry name" value="Putative phosphatase, domain 2"/>
    <property type="match status" value="1"/>
</dbReference>
<protein>
    <submittedName>
        <fullName evidence="1">HAD family phosphatase</fullName>
    </submittedName>
</protein>
<dbReference type="AlphaFoldDB" id="A0AAW5BXV5"/>
<name>A0AAW5BXV5_9FIRM</name>
<dbReference type="Proteomes" id="UP001299608">
    <property type="component" value="Unassembled WGS sequence"/>
</dbReference>
<dbReference type="Proteomes" id="UP000669239">
    <property type="component" value="Unassembled WGS sequence"/>
</dbReference>
<dbReference type="PANTHER" id="PTHR18901:SF38">
    <property type="entry name" value="PSEUDOURIDINE-5'-PHOSPHATASE"/>
    <property type="match status" value="1"/>
</dbReference>
<reference evidence="1" key="3">
    <citation type="submission" date="2022-01" db="EMBL/GenBank/DDBJ databases">
        <title>Collection of gut derived symbiotic bacterial strains cultured from healthy donors.</title>
        <authorList>
            <person name="Lin H."/>
            <person name="Kohout C."/>
            <person name="Waligurski E."/>
            <person name="Pamer E.G."/>
        </authorList>
    </citation>
    <scope>NUCLEOTIDE SEQUENCE</scope>
    <source>
        <strain evidence="1">DFI.6.55</strain>
    </source>
</reference>
<dbReference type="PRINTS" id="PR00413">
    <property type="entry name" value="HADHALOGNASE"/>
</dbReference>
<accession>A0AAW5BXV5</accession>
<evidence type="ECO:0000313" key="1">
    <source>
        <dbReference type="EMBL" id="MCG4746702.1"/>
    </source>
</evidence>
<dbReference type="Pfam" id="PF00702">
    <property type="entry name" value="Hydrolase"/>
    <property type="match status" value="1"/>
</dbReference>
<dbReference type="EMBL" id="JAAITT010000013">
    <property type="protein sequence ID" value="NSJ49265.1"/>
    <property type="molecule type" value="Genomic_DNA"/>
</dbReference>
<reference evidence="2" key="2">
    <citation type="submission" date="2020-02" db="EMBL/GenBank/DDBJ databases">
        <authorList>
            <person name="Littmann E."/>
            <person name="Sorbara M."/>
        </authorList>
    </citation>
    <scope>NUCLEOTIDE SEQUENCE</scope>
    <source>
        <strain evidence="2">MSK.1.17</strain>
    </source>
</reference>
<keyword evidence="3" id="KW-1185">Reference proteome</keyword>
<comment type="caution">
    <text evidence="1">The sequence shown here is derived from an EMBL/GenBank/DDBJ whole genome shotgun (WGS) entry which is preliminary data.</text>
</comment>
<reference evidence="2 3" key="1">
    <citation type="journal article" date="2020" name="Cell Host Microbe">
        <title>Functional and Genomic Variation between Human-Derived Isolates of Lachnospiraceae Reveals Inter- and Intra-Species Diversity.</title>
        <authorList>
            <person name="Sorbara M.T."/>
            <person name="Littmann E.R."/>
            <person name="Fontana E."/>
            <person name="Moody T.U."/>
            <person name="Kohout C.E."/>
            <person name="Gjonbalaj M."/>
            <person name="Eaton V."/>
            <person name="Seok R."/>
            <person name="Leiner I.M."/>
            <person name="Pamer E.G."/>
        </authorList>
    </citation>
    <scope>NUCLEOTIDE SEQUENCE [LARGE SCALE GENOMIC DNA]</scope>
    <source>
        <strain evidence="2 3">MSK.1.17</strain>
    </source>
</reference>
<evidence type="ECO:0000313" key="2">
    <source>
        <dbReference type="EMBL" id="NSJ49265.1"/>
    </source>
</evidence>
<dbReference type="NCBIfam" id="TIGR01509">
    <property type="entry name" value="HAD-SF-IA-v3"/>
    <property type="match status" value="1"/>
</dbReference>
<dbReference type="RefSeq" id="WP_117560533.1">
    <property type="nucleotide sequence ID" value="NZ_JAAITT010000013.1"/>
</dbReference>
<proteinExistence type="predicted"/>
<dbReference type="InterPro" id="IPR023214">
    <property type="entry name" value="HAD_sf"/>
</dbReference>
<dbReference type="SFLD" id="SFLDG01135">
    <property type="entry name" value="C1.5.6:_HAD__Beta-PGM__Phospha"/>
    <property type="match status" value="1"/>
</dbReference>
<evidence type="ECO:0000313" key="4">
    <source>
        <dbReference type="Proteomes" id="UP001299608"/>
    </source>
</evidence>
<dbReference type="Gene3D" id="3.40.50.1000">
    <property type="entry name" value="HAD superfamily/HAD-like"/>
    <property type="match status" value="1"/>
</dbReference>
<dbReference type="InterPro" id="IPR036412">
    <property type="entry name" value="HAD-like_sf"/>
</dbReference>
<dbReference type="SFLD" id="SFLDS00003">
    <property type="entry name" value="Haloacid_Dehalogenase"/>
    <property type="match status" value="1"/>
</dbReference>
<organism evidence="1 4">
    <name type="scientific">Enterocloster aldenensis</name>
    <dbReference type="NCBI Taxonomy" id="358742"/>
    <lineage>
        <taxon>Bacteria</taxon>
        <taxon>Bacillati</taxon>
        <taxon>Bacillota</taxon>
        <taxon>Clostridia</taxon>
        <taxon>Lachnospirales</taxon>
        <taxon>Lachnospiraceae</taxon>
        <taxon>Enterocloster</taxon>
    </lineage>
</organism>
<dbReference type="EMBL" id="JAKNGE010000017">
    <property type="protein sequence ID" value="MCG4746702.1"/>
    <property type="molecule type" value="Genomic_DNA"/>
</dbReference>
<dbReference type="PANTHER" id="PTHR18901">
    <property type="entry name" value="2-DEOXYGLUCOSE-6-PHOSPHATE PHOSPHATASE 2"/>
    <property type="match status" value="1"/>
</dbReference>
<sequence>MMIRAAIFDMDGLMFDTERLYGDAWLYAGRATGFPITRELLDRTRGADRESCISVFREALGEAFDFYGVRRYRQEYVDGFLEKNGMPLKPGLMELLSYLKNSGYGIGLATSTDGATAREYLKMAGVRGYFDCMIFGDMVERGKPAPDIYLKAAAALGRCPDECIVLEDSILGVRAGAAAGCHVIMIPDGVEPGEREQKLITRRMDSLMDVITYLG</sequence>
<dbReference type="SFLD" id="SFLDG01129">
    <property type="entry name" value="C1.5:_HAD__Beta-PGM__Phosphata"/>
    <property type="match status" value="1"/>
</dbReference>
<dbReference type="InterPro" id="IPR006439">
    <property type="entry name" value="HAD-SF_hydro_IA"/>
</dbReference>
<evidence type="ECO:0000313" key="3">
    <source>
        <dbReference type="Proteomes" id="UP000669239"/>
    </source>
</evidence>
<dbReference type="SUPFAM" id="SSF56784">
    <property type="entry name" value="HAD-like"/>
    <property type="match status" value="1"/>
</dbReference>
<dbReference type="CDD" id="cd07505">
    <property type="entry name" value="HAD_BPGM-like"/>
    <property type="match status" value="1"/>
</dbReference>
<gene>
    <name evidence="2" type="ORF">G5B36_11190</name>
    <name evidence="1" type="ORF">L0N08_14865</name>
</gene>